<dbReference type="PANTHER" id="PTHR15319">
    <property type="entry name" value="TATA BOX-BINDING PROTEIN ASSOCIATED FACTOR RNA POLYMERASE I SUBUNIT C"/>
    <property type="match status" value="1"/>
</dbReference>
<evidence type="ECO:0000259" key="1">
    <source>
        <dbReference type="Pfam" id="PF03108"/>
    </source>
</evidence>
<dbReference type="Proteomes" id="UP000504603">
    <property type="component" value="Unplaced"/>
</dbReference>
<sequence>MSFDCDEIVILEPGNGSASDIAVEVDELFGTELCLNISVNLNPPLPNEEAPSPMFTEIDCEIVDSICEEGSKLEEGSMSLEMNVDNIRIGSKFRTKEELQLAVKKYCIAQHYQFVVIESNQDMWYVKCKQWNDGCKWRLHARRRKSHGMFEISVLEKVHSRLYVELTQDHSQLNSNFMCNEIQNIIDGTHLYGNYKGKLLIATTIDANGHIFPIAFAIVEEENTSICNHVHLSYLPYVEKYYELSRYKLCYAYRFYPIQHRDYWPEVKFDVIHPNPNLLREHGHPKTSAFTMRWICGRWIRKFIVEYAKKKDITNVHVQLATLALHLRDKWVIKVEAYAVISFSISLGLLLSSTIRYNRLQFLRCPNSNGVVVFFPTGPNSDHVGFLVVSGGGSGLRVQADYNDEVFSVEGEFNYQIFGISVNPVSGLGLHGDSAVDIGFLLAYTMYSVEWFVVKNNAIDSSSPGVSLVHMGSKVFKTCCVVNACWSPHLSEESVVLLEDGSLFLFDMEPLLKTKNLDANGNFKGIRLRVPWDSLDCSKEVKWLGCEFGWHPRILIVARSDAVFLVDLREDECCISCLVKIETFRTYSLAEKEQFLAFSKAGSDGFYFSVASNSLLFLCDVRKPMTPVLQWNHGVDEPSYVNVFSLSDLRSNTGNSMYKLATESGYCIVLGSFWSCEFNMFCYGPSLPVLDQSVSSRSLKYFQSLYAWDLPSNLILSGRECPCGSCLVRQETLKDAIPEWVEWQQKKEIVLGFGILDNDLSLPLAGQNEFGSFTLVRLMSSGVLEAQTYQASWKSLKRIDESHKESLNLNDYLLYGWLVDDKYRFSKRFRYLNFDYLLGYLNDNLDEVLDSYMRKSCKDSICERSLTPEIHEVLCEKLKACGFDRLRSSPALAVVFNDINLPASIIEIAFRKLWASLPMELLHFAFSSYSEFLENKNALSLEFLSIPSLHQLPPFMLRDPSSRSNKWTRKVQRTESLVGPVLPLPVLLVLHEYRNGCSKFEEEEAGKFSLEAELGEQYEQIRSAASEMAVSPFEPKVDYGSVMSLADDRDNVSADSQKPKNFVSYHPSAFNCHTSNNTQGNLTNLTNVFDSLIFKLEGGKATSTEKSENEASRELYDGLCPVELKFGAHPVNFGEKELKAYGLLKRQLLKWEDSFDSYMEFCSKI</sequence>
<reference evidence="3" key="1">
    <citation type="submission" date="2025-08" db="UniProtKB">
        <authorList>
            <consortium name="RefSeq"/>
        </authorList>
    </citation>
    <scope>IDENTIFICATION</scope>
    <source>
        <strain evidence="3">OHB3-1</strain>
    </source>
</reference>
<dbReference type="AlphaFoldDB" id="A0A6J1D0A6"/>
<dbReference type="InterPro" id="IPR004332">
    <property type="entry name" value="Transposase_MuDR"/>
</dbReference>
<dbReference type="Pfam" id="PF03108">
    <property type="entry name" value="DBD_Tnp_Mut"/>
    <property type="match status" value="1"/>
</dbReference>
<dbReference type="RefSeq" id="XP_022147194.1">
    <property type="nucleotide sequence ID" value="XM_022291502.1"/>
</dbReference>
<dbReference type="KEGG" id="mcha:111016204"/>
<dbReference type="PANTHER" id="PTHR15319:SF1">
    <property type="entry name" value="TATA BOX-BINDING PROTEIN-ASSOCIATED FACTOR RNA POLYMERASE I SUBUNIT C"/>
    <property type="match status" value="1"/>
</dbReference>
<dbReference type="OrthoDB" id="2382881at2759"/>
<accession>A0A6J1D0A6</accession>
<dbReference type="InterPro" id="IPR038801">
    <property type="entry name" value="TAF1C"/>
</dbReference>
<organism evidence="2 3">
    <name type="scientific">Momordica charantia</name>
    <name type="common">Bitter gourd</name>
    <name type="synonym">Balsam pear</name>
    <dbReference type="NCBI Taxonomy" id="3673"/>
    <lineage>
        <taxon>Eukaryota</taxon>
        <taxon>Viridiplantae</taxon>
        <taxon>Streptophyta</taxon>
        <taxon>Embryophyta</taxon>
        <taxon>Tracheophyta</taxon>
        <taxon>Spermatophyta</taxon>
        <taxon>Magnoliopsida</taxon>
        <taxon>eudicotyledons</taxon>
        <taxon>Gunneridae</taxon>
        <taxon>Pentapetalae</taxon>
        <taxon>rosids</taxon>
        <taxon>fabids</taxon>
        <taxon>Cucurbitales</taxon>
        <taxon>Cucurbitaceae</taxon>
        <taxon>Momordiceae</taxon>
        <taxon>Momordica</taxon>
    </lineage>
</organism>
<keyword evidence="2" id="KW-1185">Reference proteome</keyword>
<dbReference type="GO" id="GO:0001650">
    <property type="term" value="C:fibrillar center"/>
    <property type="evidence" value="ECO:0007669"/>
    <property type="project" value="TreeGrafter"/>
</dbReference>
<gene>
    <name evidence="3" type="primary">LOC111016204</name>
</gene>
<proteinExistence type="predicted"/>
<evidence type="ECO:0000313" key="3">
    <source>
        <dbReference type="RefSeq" id="XP_022147194.1"/>
    </source>
</evidence>
<dbReference type="GO" id="GO:0001164">
    <property type="term" value="F:RNA polymerase I core promoter sequence-specific DNA binding"/>
    <property type="evidence" value="ECO:0007669"/>
    <property type="project" value="TreeGrafter"/>
</dbReference>
<name>A0A6J1D0A6_MOMCH</name>
<feature type="domain" description="Transposase MuDR plant" evidence="1">
    <location>
        <begin position="86"/>
        <end position="152"/>
    </location>
</feature>
<dbReference type="GeneID" id="111016204"/>
<protein>
    <submittedName>
        <fullName evidence="3">Uncharacterized protein LOC111016204</fullName>
    </submittedName>
</protein>
<evidence type="ECO:0000313" key="2">
    <source>
        <dbReference type="Proteomes" id="UP000504603"/>
    </source>
</evidence>